<reference evidence="1 3" key="1">
    <citation type="journal article" date="2011" name="Nature">
        <title>The Medicago genome provides insight into the evolution of rhizobial symbioses.</title>
        <authorList>
            <person name="Young N.D."/>
            <person name="Debelle F."/>
            <person name="Oldroyd G.E."/>
            <person name="Geurts R."/>
            <person name="Cannon S.B."/>
            <person name="Udvardi M.K."/>
            <person name="Benedito V.A."/>
            <person name="Mayer K.F."/>
            <person name="Gouzy J."/>
            <person name="Schoof H."/>
            <person name="Van de Peer Y."/>
            <person name="Proost S."/>
            <person name="Cook D.R."/>
            <person name="Meyers B.C."/>
            <person name="Spannagl M."/>
            <person name="Cheung F."/>
            <person name="De Mita S."/>
            <person name="Krishnakumar V."/>
            <person name="Gundlach H."/>
            <person name="Zhou S."/>
            <person name="Mudge J."/>
            <person name="Bharti A.K."/>
            <person name="Murray J.D."/>
            <person name="Naoumkina M.A."/>
            <person name="Rosen B."/>
            <person name="Silverstein K.A."/>
            <person name="Tang H."/>
            <person name="Rombauts S."/>
            <person name="Zhao P.X."/>
            <person name="Zhou P."/>
            <person name="Barbe V."/>
            <person name="Bardou P."/>
            <person name="Bechner M."/>
            <person name="Bellec A."/>
            <person name="Berger A."/>
            <person name="Berges H."/>
            <person name="Bidwell S."/>
            <person name="Bisseling T."/>
            <person name="Choisne N."/>
            <person name="Couloux A."/>
            <person name="Denny R."/>
            <person name="Deshpande S."/>
            <person name="Dai X."/>
            <person name="Doyle J.J."/>
            <person name="Dudez A.M."/>
            <person name="Farmer A.D."/>
            <person name="Fouteau S."/>
            <person name="Franken C."/>
            <person name="Gibelin C."/>
            <person name="Gish J."/>
            <person name="Goldstein S."/>
            <person name="Gonzalez A.J."/>
            <person name="Green P.J."/>
            <person name="Hallab A."/>
            <person name="Hartog M."/>
            <person name="Hua A."/>
            <person name="Humphray S.J."/>
            <person name="Jeong D.H."/>
            <person name="Jing Y."/>
            <person name="Jocker A."/>
            <person name="Kenton S.M."/>
            <person name="Kim D.J."/>
            <person name="Klee K."/>
            <person name="Lai H."/>
            <person name="Lang C."/>
            <person name="Lin S."/>
            <person name="Macmil S.L."/>
            <person name="Magdelenat G."/>
            <person name="Matthews L."/>
            <person name="McCorrison J."/>
            <person name="Monaghan E.L."/>
            <person name="Mun J.H."/>
            <person name="Najar F.Z."/>
            <person name="Nicholson C."/>
            <person name="Noirot C."/>
            <person name="O'Bleness M."/>
            <person name="Paule C.R."/>
            <person name="Poulain J."/>
            <person name="Prion F."/>
            <person name="Qin B."/>
            <person name="Qu C."/>
            <person name="Retzel E.F."/>
            <person name="Riddle C."/>
            <person name="Sallet E."/>
            <person name="Samain S."/>
            <person name="Samson N."/>
            <person name="Sanders I."/>
            <person name="Saurat O."/>
            <person name="Scarpelli C."/>
            <person name="Schiex T."/>
            <person name="Segurens B."/>
            <person name="Severin A.J."/>
            <person name="Sherrier D.J."/>
            <person name="Shi R."/>
            <person name="Sims S."/>
            <person name="Singer S.R."/>
            <person name="Sinharoy S."/>
            <person name="Sterck L."/>
            <person name="Viollet A."/>
            <person name="Wang B.B."/>
            <person name="Wang K."/>
            <person name="Wang M."/>
            <person name="Wang X."/>
            <person name="Warfsmann J."/>
            <person name="Weissenbach J."/>
            <person name="White D.D."/>
            <person name="White J.D."/>
            <person name="Wiley G.B."/>
            <person name="Wincker P."/>
            <person name="Xing Y."/>
            <person name="Yang L."/>
            <person name="Yao Z."/>
            <person name="Ying F."/>
            <person name="Zhai J."/>
            <person name="Zhou L."/>
            <person name="Zuber A."/>
            <person name="Denarie J."/>
            <person name="Dixon R.A."/>
            <person name="May G.D."/>
            <person name="Schwartz D.C."/>
            <person name="Rogers J."/>
            <person name="Quetier F."/>
            <person name="Town C.D."/>
            <person name="Roe B.A."/>
        </authorList>
    </citation>
    <scope>NUCLEOTIDE SEQUENCE [LARGE SCALE GENOMIC DNA]</scope>
    <source>
        <strain evidence="1">A17</strain>
        <strain evidence="2 3">cv. Jemalong A17</strain>
    </source>
</reference>
<proteinExistence type="predicted"/>
<gene>
    <name evidence="1" type="ordered locus">MTR_7g095110</name>
</gene>
<protein>
    <submittedName>
        <fullName evidence="1 2">Uncharacterized protein</fullName>
    </submittedName>
</protein>
<name>A0A072U255_MEDTR</name>
<organism evidence="1 3">
    <name type="scientific">Medicago truncatula</name>
    <name type="common">Barrel medic</name>
    <name type="synonym">Medicago tribuloides</name>
    <dbReference type="NCBI Taxonomy" id="3880"/>
    <lineage>
        <taxon>Eukaryota</taxon>
        <taxon>Viridiplantae</taxon>
        <taxon>Streptophyta</taxon>
        <taxon>Embryophyta</taxon>
        <taxon>Tracheophyta</taxon>
        <taxon>Spermatophyta</taxon>
        <taxon>Magnoliopsida</taxon>
        <taxon>eudicotyledons</taxon>
        <taxon>Gunneridae</taxon>
        <taxon>Pentapetalae</taxon>
        <taxon>rosids</taxon>
        <taxon>fabids</taxon>
        <taxon>Fabales</taxon>
        <taxon>Fabaceae</taxon>
        <taxon>Papilionoideae</taxon>
        <taxon>50 kb inversion clade</taxon>
        <taxon>NPAAA clade</taxon>
        <taxon>Hologalegina</taxon>
        <taxon>IRL clade</taxon>
        <taxon>Trifolieae</taxon>
        <taxon>Medicago</taxon>
    </lineage>
</organism>
<reference evidence="2" key="3">
    <citation type="submission" date="2015-04" db="UniProtKB">
        <authorList>
            <consortium name="EnsemblPlants"/>
        </authorList>
    </citation>
    <scope>IDENTIFICATION</scope>
    <source>
        <strain evidence="2">cv. Jemalong A17</strain>
    </source>
</reference>
<dbReference type="AlphaFoldDB" id="A0A072U255"/>
<sequence length="60" mass="6768">MNLIPRPILHSHCSVKVKKVWNFALLSGPYLHGNIRASTYLQSITLNNNNDGFYAICLIP</sequence>
<keyword evidence="3" id="KW-1185">Reference proteome</keyword>
<dbReference type="EMBL" id="CM001223">
    <property type="protein sequence ID" value="KEH23779.1"/>
    <property type="molecule type" value="Genomic_DNA"/>
</dbReference>
<dbReference type="HOGENOM" id="CLU_2945252_0_0_1"/>
<dbReference type="Proteomes" id="UP000002051">
    <property type="component" value="Unassembled WGS sequence"/>
</dbReference>
<evidence type="ECO:0000313" key="3">
    <source>
        <dbReference type="Proteomes" id="UP000002051"/>
    </source>
</evidence>
<reference evidence="1 3" key="2">
    <citation type="journal article" date="2014" name="BMC Genomics">
        <title>An improved genome release (version Mt4.0) for the model legume Medicago truncatula.</title>
        <authorList>
            <person name="Tang H."/>
            <person name="Krishnakumar V."/>
            <person name="Bidwell S."/>
            <person name="Rosen B."/>
            <person name="Chan A."/>
            <person name="Zhou S."/>
            <person name="Gentzbittel L."/>
            <person name="Childs K.L."/>
            <person name="Yandell M."/>
            <person name="Gundlach H."/>
            <person name="Mayer K.F."/>
            <person name="Schwartz D.C."/>
            <person name="Town C.D."/>
        </authorList>
    </citation>
    <scope>GENOME REANNOTATION</scope>
    <source>
        <strain evidence="1">A17</strain>
        <strain evidence="2 3">cv. Jemalong A17</strain>
    </source>
</reference>
<evidence type="ECO:0000313" key="1">
    <source>
        <dbReference type="EMBL" id="KEH23779.1"/>
    </source>
</evidence>
<dbReference type="EnsemblPlants" id="KEH23779">
    <property type="protein sequence ID" value="KEH23779"/>
    <property type="gene ID" value="MTR_7g095110"/>
</dbReference>
<evidence type="ECO:0000313" key="2">
    <source>
        <dbReference type="EnsemblPlants" id="KEH23779"/>
    </source>
</evidence>
<accession>A0A072U255</accession>